<dbReference type="PANTHER" id="PTHR19432">
    <property type="entry name" value="SUGAR TRANSPORTER"/>
    <property type="match status" value="1"/>
</dbReference>
<evidence type="ECO:0000313" key="8">
    <source>
        <dbReference type="Proteomes" id="UP000000664"/>
    </source>
</evidence>
<comment type="subcellular location">
    <subcellularLocation>
        <location evidence="1">Cell membrane</location>
        <topology evidence="1">Multi-pass membrane protein</topology>
    </subcellularLocation>
</comment>
<feature type="transmembrane region" description="Helical" evidence="6">
    <location>
        <begin position="20"/>
        <end position="40"/>
    </location>
</feature>
<dbReference type="EMBL" id="CP000413">
    <property type="protein sequence ID" value="ABJ60223.1"/>
    <property type="molecule type" value="Genomic_DNA"/>
</dbReference>
<feature type="transmembrane region" description="Helical" evidence="6">
    <location>
        <begin position="362"/>
        <end position="384"/>
    </location>
</feature>
<feature type="transmembrane region" description="Helical" evidence="6">
    <location>
        <begin position="428"/>
        <end position="447"/>
    </location>
</feature>
<accession>A0A805YYQ7</accession>
<proteinExistence type="predicted"/>
<evidence type="ECO:0000256" key="1">
    <source>
        <dbReference type="ARBA" id="ARBA00004651"/>
    </source>
</evidence>
<gene>
    <name evidence="7" type="ordered locus">LGAS_0832</name>
</gene>
<dbReference type="GO" id="GO:0022857">
    <property type="term" value="F:transmembrane transporter activity"/>
    <property type="evidence" value="ECO:0007669"/>
    <property type="project" value="InterPro"/>
</dbReference>
<evidence type="ECO:0000313" key="7">
    <source>
        <dbReference type="EMBL" id="ABJ60223.1"/>
    </source>
</evidence>
<feature type="transmembrane region" description="Helical" evidence="6">
    <location>
        <begin position="126"/>
        <end position="145"/>
    </location>
</feature>
<dbReference type="KEGG" id="lga:LGAS_0832"/>
<keyword evidence="3 6" id="KW-0812">Transmembrane</keyword>
<dbReference type="InterPro" id="IPR011701">
    <property type="entry name" value="MFS"/>
</dbReference>
<name>A0A805YYQ7_LACGA</name>
<evidence type="ECO:0000256" key="4">
    <source>
        <dbReference type="ARBA" id="ARBA00022989"/>
    </source>
</evidence>
<feature type="transmembrane region" description="Helical" evidence="6">
    <location>
        <begin position="300"/>
        <end position="325"/>
    </location>
</feature>
<dbReference type="PANTHER" id="PTHR19432:SF35">
    <property type="entry name" value="SOLUTE CARRIER FAMILY 45 MEMBER 3 ISOFORM X1"/>
    <property type="match status" value="1"/>
</dbReference>
<dbReference type="InterPro" id="IPR036259">
    <property type="entry name" value="MFS_trans_sf"/>
</dbReference>
<evidence type="ECO:0000256" key="6">
    <source>
        <dbReference type="SAM" id="Phobius"/>
    </source>
</evidence>
<protein>
    <submittedName>
        <fullName evidence="7">Permease of the major facilitator superfamily</fullName>
    </submittedName>
</protein>
<feature type="transmembrane region" description="Helical" evidence="6">
    <location>
        <begin position="204"/>
        <end position="223"/>
    </location>
</feature>
<dbReference type="Pfam" id="PF07690">
    <property type="entry name" value="MFS_1"/>
    <property type="match status" value="1"/>
</dbReference>
<feature type="transmembrane region" description="Helical" evidence="6">
    <location>
        <begin position="94"/>
        <end position="114"/>
    </location>
</feature>
<organism evidence="7 8">
    <name type="scientific">Lactobacillus gasseri (strain ATCC 33323 / DSM 20243 / BCRC 14619 / CIP 102991 / JCM 1131 / KCTC 3163 / NCIMB 11718 / NCTC 13722 / AM63)</name>
    <dbReference type="NCBI Taxonomy" id="324831"/>
    <lineage>
        <taxon>Bacteria</taxon>
        <taxon>Bacillati</taxon>
        <taxon>Bacillota</taxon>
        <taxon>Bacilli</taxon>
        <taxon>Lactobacillales</taxon>
        <taxon>Lactobacillaceae</taxon>
        <taxon>Lactobacillus</taxon>
    </lineage>
</organism>
<feature type="transmembrane region" description="Helical" evidence="6">
    <location>
        <begin position="261"/>
        <end position="280"/>
    </location>
</feature>
<keyword evidence="2" id="KW-0813">Transport</keyword>
<dbReference type="Gene3D" id="1.20.1250.20">
    <property type="entry name" value="MFS general substrate transporter like domains"/>
    <property type="match status" value="1"/>
</dbReference>
<keyword evidence="4 6" id="KW-1133">Transmembrane helix</keyword>
<evidence type="ECO:0000256" key="2">
    <source>
        <dbReference type="ARBA" id="ARBA00022448"/>
    </source>
</evidence>
<keyword evidence="5 6" id="KW-0472">Membrane</keyword>
<evidence type="ECO:0000256" key="5">
    <source>
        <dbReference type="ARBA" id="ARBA00023136"/>
    </source>
</evidence>
<dbReference type="GO" id="GO:0005886">
    <property type="term" value="C:plasma membrane"/>
    <property type="evidence" value="ECO:0007669"/>
    <property type="project" value="UniProtKB-SubCell"/>
</dbReference>
<dbReference type="SUPFAM" id="SSF103473">
    <property type="entry name" value="MFS general substrate transporter"/>
    <property type="match status" value="1"/>
</dbReference>
<feature type="transmembrane region" description="Helical" evidence="6">
    <location>
        <begin position="60"/>
        <end position="82"/>
    </location>
</feature>
<dbReference type="CDD" id="cd17313">
    <property type="entry name" value="MFS_SLC45_SUC"/>
    <property type="match status" value="1"/>
</dbReference>
<evidence type="ECO:0000256" key="3">
    <source>
        <dbReference type="ARBA" id="ARBA00022692"/>
    </source>
</evidence>
<reference evidence="7 8" key="1">
    <citation type="journal article" date="2006" name="Proc. Natl. Acad. Sci. U.S.A.">
        <title>Comparative genomics of the lactic acid bacteria.</title>
        <authorList>
            <person name="Makarova K."/>
            <person name="Slesarev A."/>
            <person name="Wolf Y."/>
            <person name="Sorokin A."/>
            <person name="Mirkin B."/>
            <person name="Koonin E."/>
            <person name="Pavlov A."/>
            <person name="Pavlova N."/>
            <person name="Karamychev V."/>
            <person name="Polouchine N."/>
            <person name="Shakhova V."/>
            <person name="Grigoriev I."/>
            <person name="Lou Y."/>
            <person name="Rohksar D."/>
            <person name="Lucas S."/>
            <person name="Huang K."/>
            <person name="Goodstein D.M."/>
            <person name="Hawkins T."/>
            <person name="Plengvidhya V."/>
            <person name="Welker D."/>
            <person name="Hughes J."/>
            <person name="Goh Y."/>
            <person name="Benson A."/>
            <person name="Baldwin K."/>
            <person name="Lee J.H."/>
            <person name="Diaz-Muniz I."/>
            <person name="Dosti B."/>
            <person name="Smeianov V."/>
            <person name="Wechter W."/>
            <person name="Barabote R."/>
            <person name="Lorca G."/>
            <person name="Altermann E."/>
            <person name="Barrangou R."/>
            <person name="Ganesan B."/>
            <person name="Xie Y."/>
            <person name="Rawsthorne H."/>
            <person name="Tamir D."/>
            <person name="Parker C."/>
            <person name="Breidt F."/>
            <person name="Broadbent J."/>
            <person name="Hutkins R."/>
            <person name="O'Sullivan D."/>
            <person name="Steele J."/>
            <person name="Unlu G."/>
            <person name="Saier M."/>
            <person name="Klaenhammer T."/>
            <person name="Richardson P."/>
            <person name="Kozyavkin S."/>
            <person name="Weimer B."/>
            <person name="Mills D."/>
        </authorList>
    </citation>
    <scope>NUCLEOTIDE SEQUENCE [LARGE SCALE GENOMIC DNA]</scope>
    <source>
        <strain evidence="8">ATCC 33323 / DSM 20243 / BCRC 14619 / CIP 102991 / JCM 1131 / KCTC 3163 / NCIMB 11718 / NCTC 13722 / AM63</strain>
    </source>
</reference>
<dbReference type="AlphaFoldDB" id="A0A805YYQ7"/>
<sequence length="453" mass="49314">MMREKTMNENDKVAGLPELAKSVIWMINFGYLGIQIAFTLETSQMSRIFQTLGADPTKLGWFFILPPLAGLVVQPAIGSLSDKTWAPKLGGRRLPYLLIGMIFAVIMMLLLPNIGNFGLGYGSVEALVFGAIAIAILDVSANMAMQPFKMMIGDMVNDEQKSYAYGIQSMLSNSGAVIAAFFPFLLTILGVANTAKKGVVPQSVVISFYVGAAILVITSLLTVTKVHEYDPQTYARYHGINEEDNKKDGNWFVLLKKAPKVFWEVSLVQLFCWFSFQYLSTYATGAIAANVWKAFDPASVGYQLAGNWFGVLTAVQSIAAVIWSYILAKVPNDHHKLGYGISLLLGAVGYGSIFFIQSQNLLILSFILIGISWAAMNTYPLTLVSNALSGKHMGTYLGLFNCSICLPQIIASLLSFVLFPLLKCSMPAMMLTAGISGVLGAISVLFIKETYGN</sequence>
<feature type="transmembrane region" description="Helical" evidence="6">
    <location>
        <begin position="396"/>
        <end position="422"/>
    </location>
</feature>
<dbReference type="Proteomes" id="UP000000664">
    <property type="component" value="Chromosome"/>
</dbReference>
<feature type="transmembrane region" description="Helical" evidence="6">
    <location>
        <begin position="337"/>
        <end position="356"/>
    </location>
</feature>
<feature type="transmembrane region" description="Helical" evidence="6">
    <location>
        <begin position="170"/>
        <end position="192"/>
    </location>
</feature>